<comment type="caution">
    <text evidence="5">The sequence shown here is derived from an EMBL/GenBank/DDBJ whole genome shotgun (WGS) entry which is preliminary data.</text>
</comment>
<dbReference type="InterPro" id="IPR017942">
    <property type="entry name" value="Lipid-bd_serum_glycop_N"/>
</dbReference>
<evidence type="ECO:0000313" key="6">
    <source>
        <dbReference type="Proteomes" id="UP001151287"/>
    </source>
</evidence>
<dbReference type="PIRSF" id="PIRSF002417">
    <property type="entry name" value="Lipid_binding_protein"/>
    <property type="match status" value="1"/>
</dbReference>
<keyword evidence="1" id="KW-0325">Glycoprotein</keyword>
<sequence>MASPFLQTPVPSISMAPLLLFSLLLLLLFSNPTTSSESHISAIISSKGIDFVKDLLVNEAVKTMTPLELPDIQKTTKIPLVGYVTMVASDLTLYELNVTSSSANLGDSGVEIVASGVTADMSMDWSYSYTVGWIKISDKGNASVRVEGMEVGLTMIMKSNNGSLELTVSDLSCYIDECIISLNGGASWLYQGFVNAFKNHIRSAVEKAIIQRVTDGSSKLNALLQKVPKSISLDHISSLNLTLVSNPIYSDTSIEFDVNGLFNSSSRKEEANNKWRNYNLNKRVHLSSNCKSKMVVASIDELVFNSALQVYFQAGYMNLMVKRLPVQSILNTASWQYIVPQLYVMYPNDPMALNISISSPPAVTVIEEKLSGTLYADVIVDVMDGNNTVPVACIQVEVAASGNLTMSGDSITGAVGLDDFALTLKWSNVGNLYMPLAEGIFRVLLNDVLMPLTNILLEVGIPLPAVHGFSLQDPYIYTSNSALFFCSDIAFSNTTSILLHTLRNIL</sequence>
<dbReference type="Gene3D" id="3.15.20.10">
    <property type="entry name" value="Bactericidal permeability-increasing protein, domain 2"/>
    <property type="match status" value="1"/>
</dbReference>
<dbReference type="Proteomes" id="UP001151287">
    <property type="component" value="Unassembled WGS sequence"/>
</dbReference>
<proteinExistence type="predicted"/>
<dbReference type="Gene3D" id="3.15.10.10">
    <property type="entry name" value="Bactericidal permeability-increasing protein, domain 1"/>
    <property type="match status" value="1"/>
</dbReference>
<keyword evidence="2" id="KW-0732">Signal</keyword>
<feature type="domain" description="Lipid-binding serum glycoprotein C-terminal" evidence="4">
    <location>
        <begin position="289"/>
        <end position="487"/>
    </location>
</feature>
<dbReference type="Pfam" id="PF02886">
    <property type="entry name" value="LBP_BPI_CETP_C"/>
    <property type="match status" value="1"/>
</dbReference>
<evidence type="ECO:0000256" key="1">
    <source>
        <dbReference type="ARBA" id="ARBA00023180"/>
    </source>
</evidence>
<dbReference type="SMART" id="SM00328">
    <property type="entry name" value="BPI1"/>
    <property type="match status" value="1"/>
</dbReference>
<feature type="domain" description="Lipid-binding serum glycoprotein N-terminal" evidence="3">
    <location>
        <begin position="44"/>
        <end position="267"/>
    </location>
</feature>
<dbReference type="AlphaFoldDB" id="A0A9Q0HVF3"/>
<feature type="chain" id="PRO_5040354776" evidence="2">
    <location>
        <begin position="36"/>
        <end position="506"/>
    </location>
</feature>
<dbReference type="InterPro" id="IPR017943">
    <property type="entry name" value="Bactericidal_perm-incr_a/b_dom"/>
</dbReference>
<dbReference type="Pfam" id="PF01273">
    <property type="entry name" value="LBP_BPI_CETP"/>
    <property type="match status" value="1"/>
</dbReference>
<keyword evidence="6" id="KW-1185">Reference proteome</keyword>
<dbReference type="GO" id="GO:0005615">
    <property type="term" value="C:extracellular space"/>
    <property type="evidence" value="ECO:0007669"/>
    <property type="project" value="InterPro"/>
</dbReference>
<organism evidence="5 6">
    <name type="scientific">Rhynchospora breviuscula</name>
    <dbReference type="NCBI Taxonomy" id="2022672"/>
    <lineage>
        <taxon>Eukaryota</taxon>
        <taxon>Viridiplantae</taxon>
        <taxon>Streptophyta</taxon>
        <taxon>Embryophyta</taxon>
        <taxon>Tracheophyta</taxon>
        <taxon>Spermatophyta</taxon>
        <taxon>Magnoliopsida</taxon>
        <taxon>Liliopsida</taxon>
        <taxon>Poales</taxon>
        <taxon>Cyperaceae</taxon>
        <taxon>Cyperoideae</taxon>
        <taxon>Rhynchosporeae</taxon>
        <taxon>Rhynchospora</taxon>
    </lineage>
</organism>
<gene>
    <name evidence="5" type="ORF">LUZ63_008363</name>
</gene>
<evidence type="ECO:0000313" key="5">
    <source>
        <dbReference type="EMBL" id="KAJ1699851.1"/>
    </source>
</evidence>
<name>A0A9Q0HVF3_9POAL</name>
<dbReference type="SMART" id="SM00329">
    <property type="entry name" value="BPI2"/>
    <property type="match status" value="1"/>
</dbReference>
<dbReference type="InterPro" id="IPR030675">
    <property type="entry name" value="BPI/LBP"/>
</dbReference>
<dbReference type="EMBL" id="JAMQYH010000002">
    <property type="protein sequence ID" value="KAJ1699851.1"/>
    <property type="molecule type" value="Genomic_DNA"/>
</dbReference>
<dbReference type="PANTHER" id="PTHR46801">
    <property type="entry name" value="OS06G0309200 PROTEIN"/>
    <property type="match status" value="1"/>
</dbReference>
<evidence type="ECO:0000259" key="3">
    <source>
        <dbReference type="SMART" id="SM00328"/>
    </source>
</evidence>
<dbReference type="InterPro" id="IPR045897">
    <property type="entry name" value="BPI/LBP_pln"/>
</dbReference>
<dbReference type="SUPFAM" id="SSF55394">
    <property type="entry name" value="Bactericidal permeability-increasing protein, BPI"/>
    <property type="match status" value="2"/>
</dbReference>
<feature type="signal peptide" evidence="2">
    <location>
        <begin position="1"/>
        <end position="35"/>
    </location>
</feature>
<accession>A0A9Q0HVF3</accession>
<dbReference type="OrthoDB" id="10255543at2759"/>
<dbReference type="GO" id="GO:0008289">
    <property type="term" value="F:lipid binding"/>
    <property type="evidence" value="ECO:0007669"/>
    <property type="project" value="InterPro"/>
</dbReference>
<dbReference type="PANTHER" id="PTHR46801:SF2">
    <property type="entry name" value="LIPOPOLYSACCHARIDE-BINDING PROTEIN"/>
    <property type="match status" value="1"/>
</dbReference>
<protein>
    <submittedName>
        <fullName evidence="5">Uncharacterized protein</fullName>
    </submittedName>
</protein>
<dbReference type="InterPro" id="IPR001124">
    <property type="entry name" value="Lipid-bd_serum_glycop_C"/>
</dbReference>
<reference evidence="5" key="1">
    <citation type="journal article" date="2022" name="Cell">
        <title>Repeat-based holocentromeres influence genome architecture and karyotype evolution.</title>
        <authorList>
            <person name="Hofstatter P.G."/>
            <person name="Thangavel G."/>
            <person name="Lux T."/>
            <person name="Neumann P."/>
            <person name="Vondrak T."/>
            <person name="Novak P."/>
            <person name="Zhang M."/>
            <person name="Costa L."/>
            <person name="Castellani M."/>
            <person name="Scott A."/>
            <person name="Toegelov H."/>
            <person name="Fuchs J."/>
            <person name="Mata-Sucre Y."/>
            <person name="Dias Y."/>
            <person name="Vanzela A.L.L."/>
            <person name="Huettel B."/>
            <person name="Almeida C.C.S."/>
            <person name="Simkova H."/>
            <person name="Souza G."/>
            <person name="Pedrosa-Harand A."/>
            <person name="Macas J."/>
            <person name="Mayer K.F.X."/>
            <person name="Houben A."/>
            <person name="Marques A."/>
        </authorList>
    </citation>
    <scope>NUCLEOTIDE SEQUENCE</scope>
    <source>
        <strain evidence="5">RhyBre1mFocal</strain>
    </source>
</reference>
<evidence type="ECO:0000259" key="4">
    <source>
        <dbReference type="SMART" id="SM00329"/>
    </source>
</evidence>
<evidence type="ECO:0000256" key="2">
    <source>
        <dbReference type="SAM" id="SignalP"/>
    </source>
</evidence>